<evidence type="ECO:0000313" key="2">
    <source>
        <dbReference type="EMBL" id="DAD65390.1"/>
    </source>
</evidence>
<dbReference type="GO" id="GO:0016787">
    <property type="term" value="F:hydrolase activity"/>
    <property type="evidence" value="ECO:0007669"/>
    <property type="project" value="InterPro"/>
</dbReference>
<dbReference type="PANTHER" id="PTHR30337:SF0">
    <property type="entry name" value="NUCLEASE SBCCD SUBUNIT D"/>
    <property type="match status" value="1"/>
</dbReference>
<dbReference type="InterPro" id="IPR029052">
    <property type="entry name" value="Metallo-depent_PP-like"/>
</dbReference>
<dbReference type="EMBL" id="BK014643">
    <property type="protein sequence ID" value="DAD65390.1"/>
    <property type="molecule type" value="Genomic_DNA"/>
</dbReference>
<dbReference type="PANTHER" id="PTHR30337">
    <property type="entry name" value="COMPONENT OF ATP-DEPENDENT DSDNA EXONUCLEASE"/>
    <property type="match status" value="1"/>
</dbReference>
<name>A0A8S5L6I7_9CAUD</name>
<dbReference type="Gene3D" id="3.60.21.10">
    <property type="match status" value="1"/>
</dbReference>
<feature type="domain" description="Calcineurin-like phosphoesterase" evidence="1">
    <location>
        <begin position="9"/>
        <end position="205"/>
    </location>
</feature>
<organism evidence="2">
    <name type="scientific">Myoviridae sp. ctA4D8</name>
    <dbReference type="NCBI Taxonomy" id="2823535"/>
    <lineage>
        <taxon>Viruses</taxon>
        <taxon>Duplodnaviria</taxon>
        <taxon>Heunggongvirae</taxon>
        <taxon>Uroviricota</taxon>
        <taxon>Caudoviricetes</taxon>
    </lineage>
</organism>
<proteinExistence type="predicted"/>
<accession>A0A8S5L6I7</accession>
<dbReference type="InterPro" id="IPR050535">
    <property type="entry name" value="DNA_Repair-Maintenance_Comp"/>
</dbReference>
<evidence type="ECO:0000259" key="1">
    <source>
        <dbReference type="Pfam" id="PF00149"/>
    </source>
</evidence>
<dbReference type="Pfam" id="PF00149">
    <property type="entry name" value="Metallophos"/>
    <property type="match status" value="1"/>
</dbReference>
<protein>
    <submittedName>
        <fullName evidence="2">Putative DNA double strand break repair</fullName>
    </submittedName>
</protein>
<sequence length="393" mass="45537">MVLQKNYERLILMGDPHFGRFNNAYEHMQNNLDYLYDVFIPEIKKYTAKFGKDKVAVIVLGDLYDNEQLISGYVQSKIIKLFKEISTLCDVICLVGNHDLYKSNSLEDNNVIPLSLIPNVHLVLDDPLYVLCNEENMLGFVSWQREHTKFKNHVEKAKEMNVKHLFLHNSIYGFEYEGISVPEENHLGIEDFASFKTVTCGHIHKFQEQRNIRYTGSLMHLRTVEHKNTTVGISVLHVGTDTYDFIENTYSPRYVRFLLEDLLNMSSKEAREKCRNNYVLVITKRYLGSSFSTQSIIEELKENGEPVYRTISFKESYGETAISKKSDTPLIDPMEESLDLQDMYKVFIDSVSFVTAPKYKIELTDSHKADFIKKFNSAYAETSTLLKDEDQLS</sequence>
<dbReference type="InterPro" id="IPR004843">
    <property type="entry name" value="Calcineurin-like_PHP"/>
</dbReference>
<reference evidence="2" key="1">
    <citation type="journal article" date="2021" name="Proc. Natl. Acad. Sci. U.S.A.">
        <title>A Catalog of Tens of Thousands of Viruses from Human Metagenomes Reveals Hidden Associations with Chronic Diseases.</title>
        <authorList>
            <person name="Tisza M.J."/>
            <person name="Buck C.B."/>
        </authorList>
    </citation>
    <scope>NUCLEOTIDE SEQUENCE</scope>
    <source>
        <strain evidence="2">CtA4D8</strain>
    </source>
</reference>
<dbReference type="SUPFAM" id="SSF56300">
    <property type="entry name" value="Metallo-dependent phosphatases"/>
    <property type="match status" value="1"/>
</dbReference>